<protein>
    <submittedName>
        <fullName evidence="1">Uncharacterized protein</fullName>
    </submittedName>
</protein>
<dbReference type="RefSeq" id="WP_202336254.1">
    <property type="nucleotide sequence ID" value="NZ_CP068439.1"/>
</dbReference>
<evidence type="ECO:0000313" key="1">
    <source>
        <dbReference type="EMBL" id="QQX76450.1"/>
    </source>
</evidence>
<accession>A0ABX7DRL5</accession>
<proteinExistence type="predicted"/>
<gene>
    <name evidence="1" type="ORF">JK629_14170</name>
</gene>
<organism evidence="1 2">
    <name type="scientific">Aequorivita iocasae</name>
    <dbReference type="NCBI Taxonomy" id="2803865"/>
    <lineage>
        <taxon>Bacteria</taxon>
        <taxon>Pseudomonadati</taxon>
        <taxon>Bacteroidota</taxon>
        <taxon>Flavobacteriia</taxon>
        <taxon>Flavobacteriales</taxon>
        <taxon>Flavobacteriaceae</taxon>
        <taxon>Aequorivita</taxon>
    </lineage>
</organism>
<dbReference type="EMBL" id="CP068439">
    <property type="protein sequence ID" value="QQX76450.1"/>
    <property type="molecule type" value="Genomic_DNA"/>
</dbReference>
<reference evidence="1 2" key="1">
    <citation type="submission" date="2021-01" db="EMBL/GenBank/DDBJ databases">
        <title>Aequorivita sp. strain KX20305, a bacterium isolated from the sediment collected at a cold seep field in South China Sea.</title>
        <authorList>
            <person name="Zhang H."/>
            <person name="Li C."/>
        </authorList>
    </citation>
    <scope>NUCLEOTIDE SEQUENCE [LARGE SCALE GENOMIC DNA]</scope>
    <source>
        <strain evidence="1 2">KX20305</strain>
    </source>
</reference>
<evidence type="ECO:0000313" key="2">
    <source>
        <dbReference type="Proteomes" id="UP000629420"/>
    </source>
</evidence>
<sequence>MEGRENGGYDMGINGNIFFQFKIPNYITRKNAKNIHHWNVFNDEFYRIKINTNSRQFELLKQLSNPLNNVYYATPDFHTDDSLLEYYQCDRIVFNSAIFDLNGFPPPGSGHHNLVYKSGERMAILFSQPIEIKKTQIINPNEMFFERQKQRVSIYEQAREIFKILKENDFLNESSLNINDNFRSEFVKFVHNILLTKFDIHWYPVLSRRN</sequence>
<keyword evidence="2" id="KW-1185">Reference proteome</keyword>
<name>A0ABX7DRL5_9FLAO</name>
<dbReference type="Proteomes" id="UP000629420">
    <property type="component" value="Chromosome"/>
</dbReference>